<dbReference type="SUPFAM" id="SSF46785">
    <property type="entry name" value="Winged helix' DNA-binding domain"/>
    <property type="match status" value="1"/>
</dbReference>
<dbReference type="PANTHER" id="PTHR30537:SF3">
    <property type="entry name" value="TRANSCRIPTIONAL REGULATORY PROTEIN"/>
    <property type="match status" value="1"/>
</dbReference>
<proteinExistence type="inferred from homology"/>
<reference evidence="6 7" key="1">
    <citation type="submission" date="2016-10" db="EMBL/GenBank/DDBJ databases">
        <authorList>
            <person name="de Groot N.N."/>
        </authorList>
    </citation>
    <scope>NUCLEOTIDE SEQUENCE [LARGE SCALE GENOMIC DNA]</scope>
    <source>
        <strain evidence="6 7">LMG 2247</strain>
    </source>
</reference>
<dbReference type="InterPro" id="IPR000847">
    <property type="entry name" value="LysR_HTH_N"/>
</dbReference>
<dbReference type="Gene3D" id="1.10.10.10">
    <property type="entry name" value="Winged helix-like DNA-binding domain superfamily/Winged helix DNA-binding domain"/>
    <property type="match status" value="1"/>
</dbReference>
<sequence length="298" mass="33082">MQNSTDTPKPIAALQWDDIRYFLCVARGGSLSEAARTLGVQHSTVARRIDAMEQALGVRLFDRLPRGWPITEEGRALVERAGRIEEEAHGFARAARGAVTLHGAVRLSVPPVFGSHFFVPRLAAFRRAYPAVLLDVVGETRAANLFRREADLSVRLSRPQEPGLAARRLGTMRFALYGTPEWAARRCEQWEFIGYNETLADAPQQQWLARFAQDRPFALIANDLVSIHRACQAGMGVALLPRFIANGDVTLQEIDTQPACDVEREIWLAVHPDVRRSPRVQAVAEALAEAVRDADDAL</sequence>
<dbReference type="InterPro" id="IPR058163">
    <property type="entry name" value="LysR-type_TF_proteobact-type"/>
</dbReference>
<evidence type="ECO:0000256" key="2">
    <source>
        <dbReference type="ARBA" id="ARBA00023015"/>
    </source>
</evidence>
<dbReference type="Proteomes" id="UP000199706">
    <property type="component" value="Unassembled WGS sequence"/>
</dbReference>
<evidence type="ECO:0000256" key="1">
    <source>
        <dbReference type="ARBA" id="ARBA00009437"/>
    </source>
</evidence>
<accession>A0A1G8G4Z1</accession>
<dbReference type="Gene3D" id="3.40.190.290">
    <property type="match status" value="1"/>
</dbReference>
<keyword evidence="2" id="KW-0805">Transcription regulation</keyword>
<dbReference type="Pfam" id="PF03466">
    <property type="entry name" value="LysR_substrate"/>
    <property type="match status" value="1"/>
</dbReference>
<evidence type="ECO:0000313" key="7">
    <source>
        <dbReference type="Proteomes" id="UP000199706"/>
    </source>
</evidence>
<dbReference type="PROSITE" id="PS50931">
    <property type="entry name" value="HTH_LYSR"/>
    <property type="match status" value="1"/>
</dbReference>
<name>A0A1G8G4Z1_9BURK</name>
<dbReference type="GO" id="GO:0006351">
    <property type="term" value="P:DNA-templated transcription"/>
    <property type="evidence" value="ECO:0007669"/>
    <property type="project" value="TreeGrafter"/>
</dbReference>
<evidence type="ECO:0000259" key="5">
    <source>
        <dbReference type="PROSITE" id="PS50931"/>
    </source>
</evidence>
<dbReference type="AlphaFoldDB" id="A0A1G8G4Z1"/>
<dbReference type="InterPro" id="IPR036390">
    <property type="entry name" value="WH_DNA-bd_sf"/>
</dbReference>
<dbReference type="InterPro" id="IPR036388">
    <property type="entry name" value="WH-like_DNA-bd_sf"/>
</dbReference>
<protein>
    <submittedName>
        <fullName evidence="6">DNA-binding transcriptional regulator, LysR family</fullName>
    </submittedName>
</protein>
<dbReference type="EMBL" id="FNCJ01000014">
    <property type="protein sequence ID" value="SDH89508.1"/>
    <property type="molecule type" value="Genomic_DNA"/>
</dbReference>
<comment type="similarity">
    <text evidence="1">Belongs to the LysR transcriptional regulatory family.</text>
</comment>
<gene>
    <name evidence="6" type="ORF">SAMN05216466_114136</name>
</gene>
<dbReference type="GO" id="GO:0043565">
    <property type="term" value="F:sequence-specific DNA binding"/>
    <property type="evidence" value="ECO:0007669"/>
    <property type="project" value="TreeGrafter"/>
</dbReference>
<feature type="domain" description="HTH lysR-type" evidence="5">
    <location>
        <begin position="14"/>
        <end position="71"/>
    </location>
</feature>
<dbReference type="PANTHER" id="PTHR30537">
    <property type="entry name" value="HTH-TYPE TRANSCRIPTIONAL REGULATOR"/>
    <property type="match status" value="1"/>
</dbReference>
<evidence type="ECO:0000313" key="6">
    <source>
        <dbReference type="EMBL" id="SDH89508.1"/>
    </source>
</evidence>
<dbReference type="Pfam" id="PF00126">
    <property type="entry name" value="HTH_1"/>
    <property type="match status" value="1"/>
</dbReference>
<dbReference type="InterPro" id="IPR005119">
    <property type="entry name" value="LysR_subst-bd"/>
</dbReference>
<evidence type="ECO:0000256" key="4">
    <source>
        <dbReference type="ARBA" id="ARBA00023163"/>
    </source>
</evidence>
<dbReference type="SUPFAM" id="SSF53850">
    <property type="entry name" value="Periplasmic binding protein-like II"/>
    <property type="match status" value="1"/>
</dbReference>
<dbReference type="GO" id="GO:0003700">
    <property type="term" value="F:DNA-binding transcription factor activity"/>
    <property type="evidence" value="ECO:0007669"/>
    <property type="project" value="InterPro"/>
</dbReference>
<keyword evidence="4" id="KW-0804">Transcription</keyword>
<keyword evidence="3 6" id="KW-0238">DNA-binding</keyword>
<evidence type="ECO:0000256" key="3">
    <source>
        <dbReference type="ARBA" id="ARBA00023125"/>
    </source>
</evidence>
<organism evidence="6 7">
    <name type="scientific">Paraburkholderia phenazinium</name>
    <dbReference type="NCBI Taxonomy" id="60549"/>
    <lineage>
        <taxon>Bacteria</taxon>
        <taxon>Pseudomonadati</taxon>
        <taxon>Pseudomonadota</taxon>
        <taxon>Betaproteobacteria</taxon>
        <taxon>Burkholderiales</taxon>
        <taxon>Burkholderiaceae</taxon>
        <taxon>Paraburkholderia</taxon>
    </lineage>
</organism>